<evidence type="ECO:0000256" key="2">
    <source>
        <dbReference type="SAM" id="SignalP"/>
    </source>
</evidence>
<keyword evidence="5" id="KW-1185">Reference proteome</keyword>
<feature type="signal peptide" evidence="2">
    <location>
        <begin position="1"/>
        <end position="24"/>
    </location>
</feature>
<dbReference type="GO" id="GO:0035723">
    <property type="term" value="P:interleukin-15-mediated signaling pathway"/>
    <property type="evidence" value="ECO:0007669"/>
    <property type="project" value="TreeGrafter"/>
</dbReference>
<sequence length="384" mass="41982">MADFRWIQVSLFVIALLQFTETEGSSSFTVRAGQEVTLPCKDVIGDQQNCDRTSWEFSNSMQGADIALIRLGQIVENSKSDRLSVTQNCSLVIKKLTHEDGGWYDCLQYKPGRIDSWSTVFLSVVTMTEHETNDQVELNCSVSTYDGWCAHTVKWLFEGKDVDEDHKDLQTSQSVCSASVTFTTSSNSDSLTCEVTDGDRVELFPFRLQPSGEEPGDDTATKPRPEPTTKPPTATTKPPTATTKPPTATTKPPTATATTKPPTATTKPPTATTKPPTATTKPTESSMKRGTITTAPADNGSANLKGKKTLTDEDVADPEGGVSYASINFTQRPGGKARDYKYPIWRILFKRADAVRNNVASRSADEVAYFTTLLHVKAKLETLC</sequence>
<dbReference type="GO" id="GO:1990782">
    <property type="term" value="F:protein tyrosine kinase binding"/>
    <property type="evidence" value="ECO:0007669"/>
    <property type="project" value="TreeGrafter"/>
</dbReference>
<feature type="compositionally biased region" description="Low complexity" evidence="1">
    <location>
        <begin position="231"/>
        <end position="283"/>
    </location>
</feature>
<evidence type="ECO:0000313" key="5">
    <source>
        <dbReference type="Proteomes" id="UP000298787"/>
    </source>
</evidence>
<dbReference type="InterPro" id="IPR003599">
    <property type="entry name" value="Ig_sub"/>
</dbReference>
<dbReference type="SUPFAM" id="SSF48726">
    <property type="entry name" value="Immunoglobulin"/>
    <property type="match status" value="2"/>
</dbReference>
<organism evidence="4 5">
    <name type="scientific">Collichthys lucidus</name>
    <name type="common">Big head croaker</name>
    <name type="synonym">Sciaena lucida</name>
    <dbReference type="NCBI Taxonomy" id="240159"/>
    <lineage>
        <taxon>Eukaryota</taxon>
        <taxon>Metazoa</taxon>
        <taxon>Chordata</taxon>
        <taxon>Craniata</taxon>
        <taxon>Vertebrata</taxon>
        <taxon>Euteleostomi</taxon>
        <taxon>Actinopterygii</taxon>
        <taxon>Neopterygii</taxon>
        <taxon>Teleostei</taxon>
        <taxon>Neoteleostei</taxon>
        <taxon>Acanthomorphata</taxon>
        <taxon>Eupercaria</taxon>
        <taxon>Sciaenidae</taxon>
        <taxon>Collichthys</taxon>
    </lineage>
</organism>
<dbReference type="PANTHER" id="PTHR11422:SF5">
    <property type="entry name" value="DIVERSE IMMUNOGLOBULIN DOMAIN-CONTAINING PROTEIN 1.1 ISOFORM X1-RELATED"/>
    <property type="match status" value="1"/>
</dbReference>
<dbReference type="InterPro" id="IPR013783">
    <property type="entry name" value="Ig-like_fold"/>
</dbReference>
<dbReference type="SMART" id="SM00409">
    <property type="entry name" value="IG"/>
    <property type="match status" value="1"/>
</dbReference>
<evidence type="ECO:0000313" key="4">
    <source>
        <dbReference type="EMBL" id="TKS75327.1"/>
    </source>
</evidence>
<dbReference type="Pfam" id="PF07686">
    <property type="entry name" value="V-set"/>
    <property type="match status" value="1"/>
</dbReference>
<proteinExistence type="predicted"/>
<feature type="chain" id="PRO_5020692014" description="Ig-like domain-containing protein" evidence="2">
    <location>
        <begin position="25"/>
        <end position="384"/>
    </location>
</feature>
<dbReference type="InterPro" id="IPR036179">
    <property type="entry name" value="Ig-like_dom_sf"/>
</dbReference>
<feature type="domain" description="Ig-like" evidence="3">
    <location>
        <begin position="111"/>
        <end position="204"/>
    </location>
</feature>
<feature type="region of interest" description="Disordered" evidence="1">
    <location>
        <begin position="206"/>
        <end position="313"/>
    </location>
</feature>
<name>A0A4U5UKF8_COLLU</name>
<dbReference type="EMBL" id="CM014086">
    <property type="protein sequence ID" value="TKS75327.1"/>
    <property type="molecule type" value="Genomic_DNA"/>
</dbReference>
<dbReference type="Gene3D" id="2.60.40.10">
    <property type="entry name" value="Immunoglobulins"/>
    <property type="match status" value="1"/>
</dbReference>
<dbReference type="GO" id="GO:0070374">
    <property type="term" value="P:positive regulation of ERK1 and ERK2 cascade"/>
    <property type="evidence" value="ECO:0007669"/>
    <property type="project" value="TreeGrafter"/>
</dbReference>
<dbReference type="PROSITE" id="PS50835">
    <property type="entry name" value="IG_LIKE"/>
    <property type="match status" value="2"/>
</dbReference>
<dbReference type="PANTHER" id="PTHR11422">
    <property type="entry name" value="T-CELL SURFACE GLYCOPROTEIN CD4"/>
    <property type="match status" value="1"/>
</dbReference>
<keyword evidence="2" id="KW-0732">Signal</keyword>
<evidence type="ECO:0000259" key="3">
    <source>
        <dbReference type="PROSITE" id="PS50835"/>
    </source>
</evidence>
<dbReference type="Proteomes" id="UP000298787">
    <property type="component" value="Chromosome 9"/>
</dbReference>
<dbReference type="GO" id="GO:0042110">
    <property type="term" value="P:T cell activation"/>
    <property type="evidence" value="ECO:0007669"/>
    <property type="project" value="TreeGrafter"/>
</dbReference>
<dbReference type="GO" id="GO:0045121">
    <property type="term" value="C:membrane raft"/>
    <property type="evidence" value="ECO:0007669"/>
    <property type="project" value="TreeGrafter"/>
</dbReference>
<reference evidence="4 5" key="1">
    <citation type="submission" date="2019-01" db="EMBL/GenBank/DDBJ databases">
        <title>Genome Assembly of Collichthys lucidus.</title>
        <authorList>
            <person name="Cai M."/>
            <person name="Xiao S."/>
        </authorList>
    </citation>
    <scope>NUCLEOTIDE SEQUENCE [LARGE SCALE GENOMIC DNA]</scope>
    <source>
        <strain evidence="4">JT15FE1705JMU</strain>
        <tissue evidence="4">Muscle</tissue>
    </source>
</reference>
<feature type="domain" description="Ig-like" evidence="3">
    <location>
        <begin position="17"/>
        <end position="106"/>
    </location>
</feature>
<dbReference type="GO" id="GO:0009897">
    <property type="term" value="C:external side of plasma membrane"/>
    <property type="evidence" value="ECO:0007669"/>
    <property type="project" value="TreeGrafter"/>
</dbReference>
<dbReference type="InterPro" id="IPR013106">
    <property type="entry name" value="Ig_V-set"/>
</dbReference>
<accession>A0A4U5UKF8</accession>
<dbReference type="AlphaFoldDB" id="A0A4U5UKF8"/>
<feature type="compositionally biased region" description="Polar residues" evidence="1">
    <location>
        <begin position="291"/>
        <end position="302"/>
    </location>
</feature>
<evidence type="ECO:0000256" key="1">
    <source>
        <dbReference type="SAM" id="MobiDB-lite"/>
    </source>
</evidence>
<dbReference type="GO" id="GO:0042289">
    <property type="term" value="F:MHC class II protein binding"/>
    <property type="evidence" value="ECO:0007669"/>
    <property type="project" value="TreeGrafter"/>
</dbReference>
<dbReference type="InterPro" id="IPR007110">
    <property type="entry name" value="Ig-like_dom"/>
</dbReference>
<gene>
    <name evidence="4" type="ORF">D9C73_010514</name>
</gene>
<protein>
    <recommendedName>
        <fullName evidence="3">Ig-like domain-containing protein</fullName>
    </recommendedName>
</protein>